<sequence>MKSRVYDDLAARIEENQIVLKNPSLKGKTREQMGLKALN</sequence>
<keyword evidence="2" id="KW-1185">Reference proteome</keyword>
<reference evidence="1 2" key="1">
    <citation type="journal article" date="2018" name="Front. Plant Sci.">
        <title>Red Clover (Trifolium pratense) and Zigzag Clover (T. medium) - A Picture of Genomic Similarities and Differences.</title>
        <authorList>
            <person name="Dluhosova J."/>
            <person name="Istvanek J."/>
            <person name="Nedelnik J."/>
            <person name="Repkova J."/>
        </authorList>
    </citation>
    <scope>NUCLEOTIDE SEQUENCE [LARGE SCALE GENOMIC DNA]</scope>
    <source>
        <strain evidence="2">cv. 10/8</strain>
        <tissue evidence="1">Leaf</tissue>
    </source>
</reference>
<comment type="caution">
    <text evidence="1">The sequence shown here is derived from an EMBL/GenBank/DDBJ whole genome shotgun (WGS) entry which is preliminary data.</text>
</comment>
<dbReference type="AlphaFoldDB" id="A0A392VPN4"/>
<proteinExistence type="predicted"/>
<dbReference type="EMBL" id="LXQA011242792">
    <property type="protein sequence ID" value="MCI90368.1"/>
    <property type="molecule type" value="Genomic_DNA"/>
</dbReference>
<evidence type="ECO:0000313" key="1">
    <source>
        <dbReference type="EMBL" id="MCI90368.1"/>
    </source>
</evidence>
<name>A0A392VPN4_9FABA</name>
<organism evidence="1 2">
    <name type="scientific">Trifolium medium</name>
    <dbReference type="NCBI Taxonomy" id="97028"/>
    <lineage>
        <taxon>Eukaryota</taxon>
        <taxon>Viridiplantae</taxon>
        <taxon>Streptophyta</taxon>
        <taxon>Embryophyta</taxon>
        <taxon>Tracheophyta</taxon>
        <taxon>Spermatophyta</taxon>
        <taxon>Magnoliopsida</taxon>
        <taxon>eudicotyledons</taxon>
        <taxon>Gunneridae</taxon>
        <taxon>Pentapetalae</taxon>
        <taxon>rosids</taxon>
        <taxon>fabids</taxon>
        <taxon>Fabales</taxon>
        <taxon>Fabaceae</taxon>
        <taxon>Papilionoideae</taxon>
        <taxon>50 kb inversion clade</taxon>
        <taxon>NPAAA clade</taxon>
        <taxon>Hologalegina</taxon>
        <taxon>IRL clade</taxon>
        <taxon>Trifolieae</taxon>
        <taxon>Trifolium</taxon>
    </lineage>
</organism>
<accession>A0A392VPN4</accession>
<evidence type="ECO:0000313" key="2">
    <source>
        <dbReference type="Proteomes" id="UP000265520"/>
    </source>
</evidence>
<feature type="non-terminal residue" evidence="1">
    <location>
        <position position="39"/>
    </location>
</feature>
<dbReference type="Proteomes" id="UP000265520">
    <property type="component" value="Unassembled WGS sequence"/>
</dbReference>
<protein>
    <submittedName>
        <fullName evidence="1">Uncharacterized protein</fullName>
    </submittedName>
</protein>